<feature type="domain" description="XPG N-terminal" evidence="17">
    <location>
        <begin position="1"/>
        <end position="98"/>
    </location>
</feature>
<reference evidence="18" key="1">
    <citation type="submission" date="2020-05" db="UniProtKB">
        <authorList>
            <consortium name="EnsemblMetazoa"/>
        </authorList>
    </citation>
    <scope>IDENTIFICATION</scope>
    <source>
        <strain evidence="18">Jacobina</strain>
    </source>
</reference>
<evidence type="ECO:0000256" key="1">
    <source>
        <dbReference type="ARBA" id="ARBA00001946"/>
    </source>
</evidence>
<organism evidence="18 19">
    <name type="scientific">Lutzomyia longipalpis</name>
    <name type="common">Sand fly</name>
    <dbReference type="NCBI Taxonomy" id="7200"/>
    <lineage>
        <taxon>Eukaryota</taxon>
        <taxon>Metazoa</taxon>
        <taxon>Ecdysozoa</taxon>
        <taxon>Arthropoda</taxon>
        <taxon>Hexapoda</taxon>
        <taxon>Insecta</taxon>
        <taxon>Pterygota</taxon>
        <taxon>Neoptera</taxon>
        <taxon>Endopterygota</taxon>
        <taxon>Diptera</taxon>
        <taxon>Nematocera</taxon>
        <taxon>Psychodoidea</taxon>
        <taxon>Psychodidae</taxon>
        <taxon>Lutzomyia</taxon>
        <taxon>Lutzomyia</taxon>
    </lineage>
</organism>
<keyword evidence="12" id="KW-0539">Nucleus</keyword>
<evidence type="ECO:0000256" key="7">
    <source>
        <dbReference type="ARBA" id="ARBA00022759"/>
    </source>
</evidence>
<comment type="cofactor">
    <cofactor evidence="1">
        <name>Mg(2+)</name>
        <dbReference type="ChEBI" id="CHEBI:18420"/>
    </cofactor>
</comment>
<comment type="similarity">
    <text evidence="13">Belongs to the XPG/RAD2 endonuclease family. GEN subfamily.</text>
</comment>
<dbReference type="Gene3D" id="3.40.50.1010">
    <property type="entry name" value="5'-nuclease"/>
    <property type="match status" value="2"/>
</dbReference>
<evidence type="ECO:0000256" key="3">
    <source>
        <dbReference type="ARBA" id="ARBA00005283"/>
    </source>
</evidence>
<comment type="similarity">
    <text evidence="3">Belongs to the XPG/RAD2 endonuclease family. XPG subfamily.</text>
</comment>
<feature type="coiled-coil region" evidence="14">
    <location>
        <begin position="704"/>
        <end position="742"/>
    </location>
</feature>
<sequence>MGVTGLWKLLEPSGKPVPVETLENKVLAIDISIWLHQVVKGFQDSKGGTLPNAHLLGLFHRLCKLLFYRIKPVFVFDGGAPPLKKQTLRKRQENKKQFLSSADRLQELLLQALAKEKVVQQVLGDSAPLLTKSPKKKIEEENKPSRDDMFKLPPLEESSTAVVVDDSLEEKKMSNMCLHSVDVNSAAFKALPADKRYEILTDLKETRKQSSWGRLHELPVHSNDFASFQMERLLKRRQIQVSLEEAEKDMGGATLSFYELEKMLTEEGVLAAASREHGQRIANDNVTKFVFVKDLKKALEDAKKIESDCGESSSGAPSAAYNELGTEFENDLQKAIAMSLEEEPDDEEEIPETVVKMSEEQKKFLKGAAKSLARAYMMEFGGMSSEDVEDLFKETEEDVSNESPKTTYFDVPEEKLETAVQVISSDSDSDFEEVPMVEKKGLEVVINPSEIRESLENDLFSDIFAKEDQIKEFEKPSTASSPAENSQEILIKSVQKVVATEALRKEVETEANVMATAAQTILKTKETIKDVAKDEHLESKGSHFSSTIPQGTTNSEVSAKSISPSQSDEVVPEAVEPEKCNKVIDGTQKSILEELMQQKNAIPTITLEDLSVNLKNPTTSSVIEISDTDEDKTPTKVKKSLDDYFQVTPGKKKEEKKEEDIPKVPSPFFVKKSPEKFTPKKATRELFPEDKIMENQESFIKILEEKDREKLEEIKTDLAKEKNELEREKNKQERLAVSITDKMSSECKELLKLFGIPYIIAPMEAEAQCAFMNAIQLTDGTITDDSDIWLFGGQTVYKNFFDQRKHVLEYRMEKIEKLFRVDRTKLIQMAMLVGSDYTIGINGIGAVTALEILAQFPATSTGDSDTALISGLKSFKEWWHGSRHTSTKRSVLKGKLNNIVLTDGFPSINVLRAYLYPDVDDSQEAFVWGSPDVESIREFTKKKFGWTSNRTDELLDPVLKKLSDRKVQSSIKNYFKILTPCHPTDMKVSKRVRKAIDHMAGETSATPQKDEESPKKKTRKGGCKKQSEKKDLDGDKSEKKSAPKRRSNSPIPSTSKAAFEKIPRIPNTKTAIPQRVKDEKEAQEKMKKAIEVFKKKPN</sequence>
<dbReference type="PROSITE" id="PS00842">
    <property type="entry name" value="XPG_2"/>
    <property type="match status" value="1"/>
</dbReference>
<evidence type="ECO:0000313" key="18">
    <source>
        <dbReference type="EnsemblMetazoa" id="LLOJ008894-PA"/>
    </source>
</evidence>
<keyword evidence="4" id="KW-0597">Phosphoprotein</keyword>
<dbReference type="GO" id="GO:0046872">
    <property type="term" value="F:metal ion binding"/>
    <property type="evidence" value="ECO:0007669"/>
    <property type="project" value="UniProtKB-KW"/>
</dbReference>
<dbReference type="AlphaFoldDB" id="A0A1B0CVA9"/>
<evidence type="ECO:0000256" key="12">
    <source>
        <dbReference type="ARBA" id="ARBA00023242"/>
    </source>
</evidence>
<dbReference type="Proteomes" id="UP000092461">
    <property type="component" value="Unassembled WGS sequence"/>
</dbReference>
<evidence type="ECO:0000256" key="8">
    <source>
        <dbReference type="ARBA" id="ARBA00022763"/>
    </source>
</evidence>
<dbReference type="SMART" id="SM00279">
    <property type="entry name" value="HhH2"/>
    <property type="match status" value="1"/>
</dbReference>
<evidence type="ECO:0000259" key="17">
    <source>
        <dbReference type="SMART" id="SM00485"/>
    </source>
</evidence>
<dbReference type="SUPFAM" id="SSF47807">
    <property type="entry name" value="5' to 3' exonuclease, C-terminal subdomain"/>
    <property type="match status" value="1"/>
</dbReference>
<dbReference type="PROSITE" id="PS00841">
    <property type="entry name" value="XPG_1"/>
    <property type="match status" value="1"/>
</dbReference>
<feature type="domain" description="XPG-I" evidence="16">
    <location>
        <begin position="752"/>
        <end position="821"/>
    </location>
</feature>
<keyword evidence="11" id="KW-0234">DNA repair</keyword>
<dbReference type="PRINTS" id="PR00853">
    <property type="entry name" value="XPGRADSUPER"/>
</dbReference>
<dbReference type="InterPro" id="IPR006085">
    <property type="entry name" value="XPG_DNA_repair_N"/>
</dbReference>
<dbReference type="InterPro" id="IPR008918">
    <property type="entry name" value="HhH2"/>
</dbReference>
<dbReference type="GO" id="GO:0000400">
    <property type="term" value="F:four-way junction DNA binding"/>
    <property type="evidence" value="ECO:0007669"/>
    <property type="project" value="UniProtKB-ARBA"/>
</dbReference>
<dbReference type="Gene3D" id="1.10.150.20">
    <property type="entry name" value="5' to 3' exonuclease, C-terminal subdomain"/>
    <property type="match status" value="1"/>
</dbReference>
<dbReference type="InterPro" id="IPR001044">
    <property type="entry name" value="XPG/Rad2_eukaryotes"/>
</dbReference>
<dbReference type="InterPro" id="IPR036279">
    <property type="entry name" value="5-3_exonuclease_C_sf"/>
</dbReference>
<keyword evidence="9" id="KW-0378">Hydrolase</keyword>
<dbReference type="SMART" id="SM00485">
    <property type="entry name" value="XPGN"/>
    <property type="match status" value="1"/>
</dbReference>
<keyword evidence="14" id="KW-0175">Coiled coil</keyword>
<keyword evidence="19" id="KW-1185">Reference proteome</keyword>
<dbReference type="VEuPathDB" id="VectorBase:LLOJ008894"/>
<dbReference type="CDD" id="cd09868">
    <property type="entry name" value="PIN_XPG_RAD2"/>
    <property type="match status" value="2"/>
</dbReference>
<feature type="compositionally biased region" description="Polar residues" evidence="15">
    <location>
        <begin position="542"/>
        <end position="568"/>
    </location>
</feature>
<dbReference type="InterPro" id="IPR003903">
    <property type="entry name" value="UIM_dom"/>
</dbReference>
<keyword evidence="10" id="KW-0460">Magnesium</keyword>
<dbReference type="FunFam" id="1.10.150.20:FF:000030">
    <property type="entry name" value="Flap endonuclease GEN-like 1"/>
    <property type="match status" value="1"/>
</dbReference>
<proteinExistence type="inferred from homology"/>
<evidence type="ECO:0000313" key="19">
    <source>
        <dbReference type="Proteomes" id="UP000092461"/>
    </source>
</evidence>
<dbReference type="PANTHER" id="PTHR16171">
    <property type="entry name" value="DNA REPAIR PROTEIN COMPLEMENTING XP-G CELLS-RELATED"/>
    <property type="match status" value="1"/>
</dbReference>
<evidence type="ECO:0000256" key="5">
    <source>
        <dbReference type="ARBA" id="ARBA00022722"/>
    </source>
</evidence>
<accession>A0A1B0CVA9</accession>
<dbReference type="GO" id="GO:0017108">
    <property type="term" value="F:5'-flap endonuclease activity"/>
    <property type="evidence" value="ECO:0007669"/>
    <property type="project" value="UniProtKB-ARBA"/>
</dbReference>
<evidence type="ECO:0000256" key="6">
    <source>
        <dbReference type="ARBA" id="ARBA00022723"/>
    </source>
</evidence>
<evidence type="ECO:0000259" key="16">
    <source>
        <dbReference type="SMART" id="SM00484"/>
    </source>
</evidence>
<dbReference type="CDD" id="cd09904">
    <property type="entry name" value="H3TH_XPG"/>
    <property type="match status" value="1"/>
</dbReference>
<protein>
    <recommendedName>
        <fullName evidence="20">Dna repair protein complementing xp-g cells</fullName>
    </recommendedName>
</protein>
<evidence type="ECO:0000256" key="14">
    <source>
        <dbReference type="SAM" id="Coils"/>
    </source>
</evidence>
<dbReference type="InterPro" id="IPR006086">
    <property type="entry name" value="XPG-I_dom"/>
</dbReference>
<evidence type="ECO:0000256" key="9">
    <source>
        <dbReference type="ARBA" id="ARBA00022801"/>
    </source>
</evidence>
<keyword evidence="5" id="KW-0540">Nuclease</keyword>
<evidence type="ECO:0000256" key="15">
    <source>
        <dbReference type="SAM" id="MobiDB-lite"/>
    </source>
</evidence>
<dbReference type="EnsemblMetazoa" id="LLOJ008894-RA">
    <property type="protein sequence ID" value="LLOJ008894-PA"/>
    <property type="gene ID" value="LLOJ008894"/>
</dbReference>
<dbReference type="SMART" id="SM00484">
    <property type="entry name" value="XPGI"/>
    <property type="match status" value="1"/>
</dbReference>
<feature type="region of interest" description="Disordered" evidence="15">
    <location>
        <begin position="999"/>
        <end position="1085"/>
    </location>
</feature>
<feature type="compositionally biased region" description="Basic and acidic residues" evidence="15">
    <location>
        <begin position="1025"/>
        <end position="1041"/>
    </location>
</feature>
<dbReference type="PROSITE" id="PS50330">
    <property type="entry name" value="UIM"/>
    <property type="match status" value="1"/>
</dbReference>
<evidence type="ECO:0000256" key="4">
    <source>
        <dbReference type="ARBA" id="ARBA00022553"/>
    </source>
</evidence>
<evidence type="ECO:0000256" key="2">
    <source>
        <dbReference type="ARBA" id="ARBA00004123"/>
    </source>
</evidence>
<name>A0A1B0CVA9_LUTLO</name>
<dbReference type="PRINTS" id="PR00066">
    <property type="entry name" value="XRODRMPGMNTG"/>
</dbReference>
<dbReference type="GO" id="GO:0003697">
    <property type="term" value="F:single-stranded DNA binding"/>
    <property type="evidence" value="ECO:0007669"/>
    <property type="project" value="InterPro"/>
</dbReference>
<dbReference type="GO" id="GO:0005634">
    <property type="term" value="C:nucleus"/>
    <property type="evidence" value="ECO:0007669"/>
    <property type="project" value="UniProtKB-SubCell"/>
</dbReference>
<dbReference type="EMBL" id="AJWK01030385">
    <property type="status" value="NOT_ANNOTATED_CDS"/>
    <property type="molecule type" value="Genomic_DNA"/>
</dbReference>
<dbReference type="InterPro" id="IPR019974">
    <property type="entry name" value="XPG_CS"/>
</dbReference>
<dbReference type="FunFam" id="3.40.50.1010:FF:000044">
    <property type="entry name" value="DNA repair endonuclease"/>
    <property type="match status" value="1"/>
</dbReference>
<comment type="subcellular location">
    <subcellularLocation>
        <location evidence="2">Nucleus</location>
    </subcellularLocation>
</comment>
<feature type="compositionally biased region" description="Basic and acidic residues" evidence="15">
    <location>
        <begin position="1075"/>
        <end position="1085"/>
    </location>
</feature>
<dbReference type="Pfam" id="PF00752">
    <property type="entry name" value="XPG_N"/>
    <property type="match status" value="1"/>
</dbReference>
<evidence type="ECO:0000256" key="10">
    <source>
        <dbReference type="ARBA" id="ARBA00022842"/>
    </source>
</evidence>
<dbReference type="PANTHER" id="PTHR16171:SF7">
    <property type="entry name" value="DNA REPAIR PROTEIN RAD2"/>
    <property type="match status" value="1"/>
</dbReference>
<dbReference type="Pfam" id="PF00867">
    <property type="entry name" value="XPG_I"/>
    <property type="match status" value="1"/>
</dbReference>
<evidence type="ECO:0008006" key="20">
    <source>
        <dbReference type="Google" id="ProtNLM"/>
    </source>
</evidence>
<dbReference type="SUPFAM" id="SSF88723">
    <property type="entry name" value="PIN domain-like"/>
    <property type="match status" value="1"/>
</dbReference>
<dbReference type="InterPro" id="IPR029060">
    <property type="entry name" value="PIN-like_dom_sf"/>
</dbReference>
<keyword evidence="8" id="KW-0227">DNA damage</keyword>
<keyword evidence="6" id="KW-0479">Metal-binding</keyword>
<feature type="region of interest" description="Disordered" evidence="15">
    <location>
        <begin position="535"/>
        <end position="575"/>
    </location>
</feature>
<dbReference type="GO" id="GO:0008821">
    <property type="term" value="F:crossover junction DNA endonuclease activity"/>
    <property type="evidence" value="ECO:0007669"/>
    <property type="project" value="UniProtKB-ARBA"/>
</dbReference>
<keyword evidence="7" id="KW-0255">Endonuclease</keyword>
<dbReference type="VEuPathDB" id="VectorBase:LLONM1_006809"/>
<dbReference type="GO" id="GO:0006289">
    <property type="term" value="P:nucleotide-excision repair"/>
    <property type="evidence" value="ECO:0007669"/>
    <property type="project" value="InterPro"/>
</dbReference>
<evidence type="ECO:0000256" key="11">
    <source>
        <dbReference type="ARBA" id="ARBA00023204"/>
    </source>
</evidence>
<evidence type="ECO:0000256" key="13">
    <source>
        <dbReference type="ARBA" id="ARBA00038112"/>
    </source>
</evidence>
<dbReference type="InterPro" id="IPR006084">
    <property type="entry name" value="XPG/Rad2"/>
</dbReference>